<evidence type="ECO:0000256" key="1">
    <source>
        <dbReference type="ARBA" id="ARBA00008874"/>
    </source>
</evidence>
<feature type="domain" description="Protein kinase" evidence="10">
    <location>
        <begin position="106"/>
        <end position="392"/>
    </location>
</feature>
<dbReference type="InterPro" id="IPR011009">
    <property type="entry name" value="Kinase-like_dom_sf"/>
</dbReference>
<dbReference type="Gene3D" id="1.10.510.10">
    <property type="entry name" value="Transferase(Phosphotransferase) domain 1"/>
    <property type="match status" value="1"/>
</dbReference>
<comment type="caution">
    <text evidence="11">The sequence shown here is derived from an EMBL/GenBank/DDBJ whole genome shotgun (WGS) entry which is preliminary data.</text>
</comment>
<evidence type="ECO:0000256" key="6">
    <source>
        <dbReference type="ARBA" id="ARBA00022840"/>
    </source>
</evidence>
<feature type="compositionally biased region" description="Low complexity" evidence="9">
    <location>
        <begin position="999"/>
        <end position="1008"/>
    </location>
</feature>
<evidence type="ECO:0000313" key="12">
    <source>
        <dbReference type="EMBL" id="THW69611.1"/>
    </source>
</evidence>
<keyword evidence="5 11" id="KW-0418">Kinase</keyword>
<accession>A0A4S8SCZ7</accession>
<dbReference type="SUPFAM" id="SSF56112">
    <property type="entry name" value="Protein kinase-like (PK-like)"/>
    <property type="match status" value="1"/>
</dbReference>
<dbReference type="Proteomes" id="UP000308802">
    <property type="component" value="Unassembled WGS sequence"/>
</dbReference>
<evidence type="ECO:0000256" key="9">
    <source>
        <dbReference type="SAM" id="MobiDB-lite"/>
    </source>
</evidence>
<name>A0A4S8SCZ7_AURPU</name>
<evidence type="ECO:0000256" key="2">
    <source>
        <dbReference type="ARBA" id="ARBA00022527"/>
    </source>
</evidence>
<evidence type="ECO:0000313" key="14">
    <source>
        <dbReference type="Proteomes" id="UP000308802"/>
    </source>
</evidence>
<comment type="catalytic activity">
    <reaction evidence="8">
        <text>L-seryl-[protein] + ATP = O-phospho-L-seryl-[protein] + ADP + H(+)</text>
        <dbReference type="Rhea" id="RHEA:17989"/>
        <dbReference type="Rhea" id="RHEA-COMP:9863"/>
        <dbReference type="Rhea" id="RHEA-COMP:11604"/>
        <dbReference type="ChEBI" id="CHEBI:15378"/>
        <dbReference type="ChEBI" id="CHEBI:29999"/>
        <dbReference type="ChEBI" id="CHEBI:30616"/>
        <dbReference type="ChEBI" id="CHEBI:83421"/>
        <dbReference type="ChEBI" id="CHEBI:456216"/>
        <dbReference type="EC" id="2.7.11.1"/>
    </reaction>
</comment>
<evidence type="ECO:0000256" key="8">
    <source>
        <dbReference type="ARBA" id="ARBA00048679"/>
    </source>
</evidence>
<sequence length="1106" mass="124604">MDRLIFNHIQRVFNPIRRPKHYQIPHWSRKTRPSSIRKNNQRSVLLGTERSTTWEAEYVFWRIRIDLKYYQKQTGTGEYRQKGRSLDGKIVVVDRAARTNTAVPDYEFIELIGKGSFGRVYKWLVSCCVKDLWDWLTYISKNNATQDLVAVKIIDVDDLDYKLDLDQKDEAIEDFRKEVKTLKLLRDSQAKNINYIQEAFDLHSQLWIVSDYCPGGSVHTLMKATPGPGLEEDYIIPIARELAVALKYVHDAGVIHRDVKCGNVLISEDGQVQLCDFGVAAIIETEASKRSTIIGTPFWMPPEMHSMDMAVQQGYGTEVDCWAYGCTVYEMATGMPPNHKFHPSMLRTVLKAAPRLQEGDYSQGLRDFIAFCLEEKPQNRPTMNAILEHPYISGTSDQHPTETVRQMIDRYFQWERRGGQRASLFNPMGAAAPQPSEQRDDYDDWNFSTSADFENDFVKRYSQLGIAETDFAATNNGIEEVVPALNNVTKPHPRNPFHEAQEEARAKRGERSMGRLFNTNADPYDYNTLMEDEELPMSDLPLRNLSSDRAANRETLIDLDMGAAGLDVQPTFNFDFSDVPTLKAARPNRMSTLMADDDDDQNDFYDGQDQDARRATKDWQFPLQNMPADNPSRRTQDWTFAMAQPPAADRKTKDWSFATAQPAADRKTADWSFVTAGPAADRRTQDWTFAEVAEPLTAEPDRRTADWTFATAEPAMSGEPDAEPDFSFPPMKDETDIAPGFRPHLTRTATEPIGQFNDFLHPPVGSAVKDDFDIASVRESKPIIDLDLGMTFEPKFDLESAISHQSQPSITASSPVISAAGSTETSRNPFFLDEVEPPSGDEVKRSSHRQSRSEPQLLASNNVLHSRGPSNVSLLRHSRDRGYSYSSTASSDVPSGSWPRDYNRRMEAHTRQQLLDGLHTSAIASRNSWARFAAADSLDDTDIETPMADPGIRVPGIDDADFPLAGLKPSPRIDAFNVDTDESTYGDLTMPRNRARADTGGTTSTGTGYDSSRDEAAYMTYVRSSRLLNEFPRLSAPDAEVMIDGADSELVFQEMDRLFADLEGGLSLAAELFQRRDRDIFRGGREEGEEYERHVKGFGSEGEGVM</sequence>
<proteinExistence type="inferred from homology"/>
<comment type="similarity">
    <text evidence="1">Belongs to the protein kinase superfamily. STE Ser/Thr protein kinase family. STE20 subfamily.</text>
</comment>
<organism evidence="11 13">
    <name type="scientific">Aureobasidium pullulans</name>
    <name type="common">Black yeast</name>
    <name type="synonym">Pullularia pullulans</name>
    <dbReference type="NCBI Taxonomy" id="5580"/>
    <lineage>
        <taxon>Eukaryota</taxon>
        <taxon>Fungi</taxon>
        <taxon>Dikarya</taxon>
        <taxon>Ascomycota</taxon>
        <taxon>Pezizomycotina</taxon>
        <taxon>Dothideomycetes</taxon>
        <taxon>Dothideomycetidae</taxon>
        <taxon>Dothideales</taxon>
        <taxon>Saccotheciaceae</taxon>
        <taxon>Aureobasidium</taxon>
    </lineage>
</organism>
<feature type="compositionally biased region" description="Polar residues" evidence="9">
    <location>
        <begin position="803"/>
        <end position="828"/>
    </location>
</feature>
<comment type="catalytic activity">
    <reaction evidence="7">
        <text>L-threonyl-[protein] + ATP = O-phospho-L-threonyl-[protein] + ADP + H(+)</text>
        <dbReference type="Rhea" id="RHEA:46608"/>
        <dbReference type="Rhea" id="RHEA-COMP:11060"/>
        <dbReference type="Rhea" id="RHEA-COMP:11605"/>
        <dbReference type="ChEBI" id="CHEBI:15378"/>
        <dbReference type="ChEBI" id="CHEBI:30013"/>
        <dbReference type="ChEBI" id="CHEBI:30616"/>
        <dbReference type="ChEBI" id="CHEBI:61977"/>
        <dbReference type="ChEBI" id="CHEBI:456216"/>
        <dbReference type="EC" id="2.7.11.1"/>
    </reaction>
</comment>
<dbReference type="GO" id="GO:0005737">
    <property type="term" value="C:cytoplasm"/>
    <property type="evidence" value="ECO:0007669"/>
    <property type="project" value="TreeGrafter"/>
</dbReference>
<dbReference type="PANTHER" id="PTHR48012:SF10">
    <property type="entry name" value="FI20177P1"/>
    <property type="match status" value="1"/>
</dbReference>
<dbReference type="GO" id="GO:0004674">
    <property type="term" value="F:protein serine/threonine kinase activity"/>
    <property type="evidence" value="ECO:0007669"/>
    <property type="project" value="UniProtKB-KW"/>
</dbReference>
<dbReference type="GO" id="GO:0005524">
    <property type="term" value="F:ATP binding"/>
    <property type="evidence" value="ECO:0007669"/>
    <property type="project" value="UniProtKB-KW"/>
</dbReference>
<dbReference type="Gene3D" id="3.30.200.20">
    <property type="entry name" value="Phosphorylase Kinase, domain 1"/>
    <property type="match status" value="1"/>
</dbReference>
<evidence type="ECO:0000313" key="13">
    <source>
        <dbReference type="Proteomes" id="UP000304951"/>
    </source>
</evidence>
<gene>
    <name evidence="12" type="ORF">D6D19_08270</name>
    <name evidence="11" type="ORF">D6D28_06789</name>
</gene>
<dbReference type="AlphaFoldDB" id="A0A4S8SCZ7"/>
<keyword evidence="3" id="KW-0808">Transferase</keyword>
<evidence type="ECO:0000259" key="10">
    <source>
        <dbReference type="PROSITE" id="PS50011"/>
    </source>
</evidence>
<reference evidence="13 14" key="1">
    <citation type="submission" date="2018-10" db="EMBL/GenBank/DDBJ databases">
        <title>Fifty Aureobasidium pullulans genomes reveal a recombining polyextremotolerant generalist.</title>
        <authorList>
            <person name="Gostincar C."/>
            <person name="Turk M."/>
            <person name="Zajc J."/>
            <person name="Gunde-Cimerman N."/>
        </authorList>
    </citation>
    <scope>NUCLEOTIDE SEQUENCE [LARGE SCALE GENOMIC DNA]</scope>
    <source>
        <strain evidence="12 14">EXF-10659</strain>
        <strain evidence="11 13">EXF-11900</strain>
    </source>
</reference>
<dbReference type="InterPro" id="IPR050629">
    <property type="entry name" value="STE20/SPS1-PAK"/>
</dbReference>
<feature type="compositionally biased region" description="Polar residues" evidence="9">
    <location>
        <begin position="858"/>
        <end position="873"/>
    </location>
</feature>
<evidence type="ECO:0000256" key="7">
    <source>
        <dbReference type="ARBA" id="ARBA00047899"/>
    </source>
</evidence>
<dbReference type="EMBL" id="QZAO01000375">
    <property type="protein sequence ID" value="THW69611.1"/>
    <property type="molecule type" value="Genomic_DNA"/>
</dbReference>
<dbReference type="InterPro" id="IPR000719">
    <property type="entry name" value="Prot_kinase_dom"/>
</dbReference>
<dbReference type="PROSITE" id="PS00108">
    <property type="entry name" value="PROTEIN_KINASE_ST"/>
    <property type="match status" value="1"/>
</dbReference>
<evidence type="ECO:0000256" key="5">
    <source>
        <dbReference type="ARBA" id="ARBA00022777"/>
    </source>
</evidence>
<dbReference type="Pfam" id="PF00069">
    <property type="entry name" value="Pkinase"/>
    <property type="match status" value="1"/>
</dbReference>
<dbReference type="InterPro" id="IPR008271">
    <property type="entry name" value="Ser/Thr_kinase_AS"/>
</dbReference>
<dbReference type="Proteomes" id="UP000304951">
    <property type="component" value="Unassembled WGS sequence"/>
</dbReference>
<dbReference type="PANTHER" id="PTHR48012">
    <property type="entry name" value="STERILE20-LIKE KINASE, ISOFORM B-RELATED"/>
    <property type="match status" value="1"/>
</dbReference>
<dbReference type="EMBL" id="QZAF01000331">
    <property type="protein sequence ID" value="THV68342.1"/>
    <property type="molecule type" value="Genomic_DNA"/>
</dbReference>
<feature type="region of interest" description="Disordered" evidence="9">
    <location>
        <begin position="803"/>
        <end position="875"/>
    </location>
</feature>
<keyword evidence="2" id="KW-0723">Serine/threonine-protein kinase</keyword>
<feature type="region of interest" description="Disordered" evidence="9">
    <location>
        <begin position="984"/>
        <end position="1011"/>
    </location>
</feature>
<dbReference type="SMART" id="SM00220">
    <property type="entry name" value="S_TKc"/>
    <property type="match status" value="1"/>
</dbReference>
<evidence type="ECO:0000256" key="3">
    <source>
        <dbReference type="ARBA" id="ARBA00022679"/>
    </source>
</evidence>
<evidence type="ECO:0000256" key="4">
    <source>
        <dbReference type="ARBA" id="ARBA00022741"/>
    </source>
</evidence>
<keyword evidence="6" id="KW-0067">ATP-binding</keyword>
<dbReference type="PROSITE" id="PS50011">
    <property type="entry name" value="PROTEIN_KINASE_DOM"/>
    <property type="match status" value="1"/>
</dbReference>
<keyword evidence="4" id="KW-0547">Nucleotide-binding</keyword>
<protein>
    <submittedName>
        <fullName evidence="11">Kinase-like protein</fullName>
    </submittedName>
</protein>
<evidence type="ECO:0000313" key="11">
    <source>
        <dbReference type="EMBL" id="THV68342.1"/>
    </source>
</evidence>